<proteinExistence type="predicted"/>
<dbReference type="PANTHER" id="PTHR24559">
    <property type="entry name" value="TRANSPOSON TY3-I GAG-POL POLYPROTEIN"/>
    <property type="match status" value="1"/>
</dbReference>
<dbReference type="AlphaFoldDB" id="A0AAW1YSM3"/>
<feature type="domain" description="Reverse transcriptase" evidence="1">
    <location>
        <begin position="1"/>
        <end position="139"/>
    </location>
</feature>
<dbReference type="InterPro" id="IPR053134">
    <property type="entry name" value="RNA-dir_DNA_polymerase"/>
</dbReference>
<dbReference type="SUPFAM" id="SSF56672">
    <property type="entry name" value="DNA/RNA polymerases"/>
    <property type="match status" value="1"/>
</dbReference>
<dbReference type="Proteomes" id="UP001457282">
    <property type="component" value="Unassembled WGS sequence"/>
</dbReference>
<sequence>MCNPVLPRIEQFVNSTAGHEALSFMDAYSGYNQIKLDPEDQEHTSFMTDQGLYCYNVLPFGLKNAGATYQQLVNRMFSKQIGRTMEVYVDDMLVKSLKQGDHLADLQETFSVLQDYGMKLNPEKCVFCVGEGKFLGFMVNHRGIEANPEKIRAILDLKSPRTFKDI</sequence>
<protein>
    <recommendedName>
        <fullName evidence="1">Reverse transcriptase domain-containing protein</fullName>
    </recommendedName>
</protein>
<reference evidence="2 3" key="1">
    <citation type="journal article" date="2023" name="G3 (Bethesda)">
        <title>A chromosome-length genome assembly and annotation of blackberry (Rubus argutus, cv. 'Hillquist').</title>
        <authorList>
            <person name="Bruna T."/>
            <person name="Aryal R."/>
            <person name="Dudchenko O."/>
            <person name="Sargent D.J."/>
            <person name="Mead D."/>
            <person name="Buti M."/>
            <person name="Cavallini A."/>
            <person name="Hytonen T."/>
            <person name="Andres J."/>
            <person name="Pham M."/>
            <person name="Weisz D."/>
            <person name="Mascagni F."/>
            <person name="Usai G."/>
            <person name="Natali L."/>
            <person name="Bassil N."/>
            <person name="Fernandez G.E."/>
            <person name="Lomsadze A."/>
            <person name="Armour M."/>
            <person name="Olukolu B."/>
            <person name="Poorten T."/>
            <person name="Britton C."/>
            <person name="Davik J."/>
            <person name="Ashrafi H."/>
            <person name="Aiden E.L."/>
            <person name="Borodovsky M."/>
            <person name="Worthington M."/>
        </authorList>
    </citation>
    <scope>NUCLEOTIDE SEQUENCE [LARGE SCALE GENOMIC DNA]</scope>
    <source>
        <strain evidence="2">PI 553951</strain>
    </source>
</reference>
<accession>A0AAW1YSM3</accession>
<dbReference type="PROSITE" id="PS50878">
    <property type="entry name" value="RT_POL"/>
    <property type="match status" value="1"/>
</dbReference>
<evidence type="ECO:0000313" key="3">
    <source>
        <dbReference type="Proteomes" id="UP001457282"/>
    </source>
</evidence>
<evidence type="ECO:0000259" key="1">
    <source>
        <dbReference type="PROSITE" id="PS50878"/>
    </source>
</evidence>
<comment type="caution">
    <text evidence="2">The sequence shown here is derived from an EMBL/GenBank/DDBJ whole genome shotgun (WGS) entry which is preliminary data.</text>
</comment>
<dbReference type="EMBL" id="JBEDUW010000001">
    <property type="protein sequence ID" value="KAK9951506.1"/>
    <property type="molecule type" value="Genomic_DNA"/>
</dbReference>
<dbReference type="Pfam" id="PF00078">
    <property type="entry name" value="RVT_1"/>
    <property type="match status" value="1"/>
</dbReference>
<dbReference type="InterPro" id="IPR043502">
    <property type="entry name" value="DNA/RNA_pol_sf"/>
</dbReference>
<gene>
    <name evidence="2" type="ORF">M0R45_006944</name>
</gene>
<evidence type="ECO:0000313" key="2">
    <source>
        <dbReference type="EMBL" id="KAK9951506.1"/>
    </source>
</evidence>
<dbReference type="InterPro" id="IPR043128">
    <property type="entry name" value="Rev_trsase/Diguanyl_cyclase"/>
</dbReference>
<dbReference type="CDD" id="cd01647">
    <property type="entry name" value="RT_LTR"/>
    <property type="match status" value="1"/>
</dbReference>
<dbReference type="PANTHER" id="PTHR24559:SF444">
    <property type="entry name" value="REVERSE TRANSCRIPTASE DOMAIN-CONTAINING PROTEIN"/>
    <property type="match status" value="1"/>
</dbReference>
<dbReference type="InterPro" id="IPR000477">
    <property type="entry name" value="RT_dom"/>
</dbReference>
<organism evidence="2 3">
    <name type="scientific">Rubus argutus</name>
    <name type="common">Southern blackberry</name>
    <dbReference type="NCBI Taxonomy" id="59490"/>
    <lineage>
        <taxon>Eukaryota</taxon>
        <taxon>Viridiplantae</taxon>
        <taxon>Streptophyta</taxon>
        <taxon>Embryophyta</taxon>
        <taxon>Tracheophyta</taxon>
        <taxon>Spermatophyta</taxon>
        <taxon>Magnoliopsida</taxon>
        <taxon>eudicotyledons</taxon>
        <taxon>Gunneridae</taxon>
        <taxon>Pentapetalae</taxon>
        <taxon>rosids</taxon>
        <taxon>fabids</taxon>
        <taxon>Rosales</taxon>
        <taxon>Rosaceae</taxon>
        <taxon>Rosoideae</taxon>
        <taxon>Rosoideae incertae sedis</taxon>
        <taxon>Rubus</taxon>
    </lineage>
</organism>
<keyword evidence="3" id="KW-1185">Reference proteome</keyword>
<dbReference type="Gene3D" id="3.30.70.270">
    <property type="match status" value="1"/>
</dbReference>
<name>A0AAW1YSM3_RUBAR</name>